<dbReference type="PANTHER" id="PTHR30126">
    <property type="entry name" value="HTH-TYPE TRANSCRIPTIONAL REGULATOR"/>
    <property type="match status" value="1"/>
</dbReference>
<evidence type="ECO:0000256" key="2">
    <source>
        <dbReference type="ARBA" id="ARBA00023015"/>
    </source>
</evidence>
<dbReference type="GO" id="GO:0000976">
    <property type="term" value="F:transcription cis-regulatory region binding"/>
    <property type="evidence" value="ECO:0007669"/>
    <property type="project" value="TreeGrafter"/>
</dbReference>
<comment type="similarity">
    <text evidence="1">Belongs to the LysR transcriptional regulatory family.</text>
</comment>
<dbReference type="RefSeq" id="WP_163087317.1">
    <property type="nucleotide sequence ID" value="NZ_JAAAWN010000024.1"/>
</dbReference>
<dbReference type="CDD" id="cd05466">
    <property type="entry name" value="PBP2_LTTR_substrate"/>
    <property type="match status" value="1"/>
</dbReference>
<protein>
    <submittedName>
        <fullName evidence="6">LysR family transcriptional regulator</fullName>
    </submittedName>
</protein>
<keyword evidence="3" id="KW-0238">DNA-binding</keyword>
<dbReference type="EMBL" id="JAAAWN010000024">
    <property type="protein sequence ID" value="NDV92524.1"/>
    <property type="molecule type" value="Genomic_DNA"/>
</dbReference>
<dbReference type="Pfam" id="PF03466">
    <property type="entry name" value="LysR_substrate"/>
    <property type="match status" value="1"/>
</dbReference>
<evidence type="ECO:0000256" key="1">
    <source>
        <dbReference type="ARBA" id="ARBA00009437"/>
    </source>
</evidence>
<proteinExistence type="inferred from homology"/>
<dbReference type="PROSITE" id="PS50931">
    <property type="entry name" value="HTH_LYSR"/>
    <property type="match status" value="1"/>
</dbReference>
<dbReference type="Gene3D" id="3.40.190.10">
    <property type="entry name" value="Periplasmic binding protein-like II"/>
    <property type="match status" value="2"/>
</dbReference>
<evidence type="ECO:0000259" key="5">
    <source>
        <dbReference type="PROSITE" id="PS50931"/>
    </source>
</evidence>
<dbReference type="Proteomes" id="UP000470213">
    <property type="component" value="Unassembled WGS sequence"/>
</dbReference>
<dbReference type="Pfam" id="PF00126">
    <property type="entry name" value="HTH_1"/>
    <property type="match status" value="1"/>
</dbReference>
<keyword evidence="7" id="KW-1185">Reference proteome</keyword>
<sequence length="347" mass="37830">MINPIWLDTFITLVETGNFTRTAEQRFMTQPGVSQHLKKLEDVCNCELVIRLGKGIQLTEQGQRVYHYAKSQQAQEQDFIASLKFDAPYEGKCVVACSGAIAQRIYPALLSLQKQHSALNIHVEVAPRRTILSGIANNTLELGIVTNMPDTEDVQSEYLGEEPLGLILPRALLGLDLATSDNAKSAALDIKRVPQSAEGDLLGTDGGLQSADGGLQNAEGSIKNVVTALGLINHPDAMHYVQRYFNDCGEADLASINPNKLQHTGYINQLSQILLPVSEGLGFTVLPTSSLNFVSFAHKLIVYQAKNDVTEPLYSVQTPHSALPARYQIVKKVIGEVLANNGVRVKT</sequence>
<accession>A0A7X5LP43</accession>
<evidence type="ECO:0000313" key="6">
    <source>
        <dbReference type="EMBL" id="NDV92524.1"/>
    </source>
</evidence>
<dbReference type="SUPFAM" id="SSF46785">
    <property type="entry name" value="Winged helix' DNA-binding domain"/>
    <property type="match status" value="1"/>
</dbReference>
<organism evidence="6 7">
    <name type="scientific">Alteromonas profundi</name>
    <dbReference type="NCBI Taxonomy" id="2696062"/>
    <lineage>
        <taxon>Bacteria</taxon>
        <taxon>Pseudomonadati</taxon>
        <taxon>Pseudomonadota</taxon>
        <taxon>Gammaproteobacteria</taxon>
        <taxon>Alteromonadales</taxon>
        <taxon>Alteromonadaceae</taxon>
        <taxon>Alteromonas/Salinimonas group</taxon>
        <taxon>Alteromonas</taxon>
    </lineage>
</organism>
<dbReference type="GO" id="GO:0003700">
    <property type="term" value="F:DNA-binding transcription factor activity"/>
    <property type="evidence" value="ECO:0007669"/>
    <property type="project" value="InterPro"/>
</dbReference>
<reference evidence="6 7" key="1">
    <citation type="submission" date="2020-01" db="EMBL/GenBank/DDBJ databases">
        <authorList>
            <person name="Chen J."/>
            <person name="Zhu S."/>
            <person name="Yang J."/>
        </authorList>
    </citation>
    <scope>NUCLEOTIDE SEQUENCE [LARGE SCALE GENOMIC DNA]</scope>
    <source>
        <strain evidence="6 7">345S023</strain>
    </source>
</reference>
<comment type="caution">
    <text evidence="6">The sequence shown here is derived from an EMBL/GenBank/DDBJ whole genome shotgun (WGS) entry which is preliminary data.</text>
</comment>
<keyword evidence="2" id="KW-0805">Transcription regulation</keyword>
<keyword evidence="4" id="KW-0804">Transcription</keyword>
<dbReference type="SUPFAM" id="SSF53850">
    <property type="entry name" value="Periplasmic binding protein-like II"/>
    <property type="match status" value="1"/>
</dbReference>
<evidence type="ECO:0000256" key="4">
    <source>
        <dbReference type="ARBA" id="ARBA00023163"/>
    </source>
</evidence>
<name>A0A7X5LP43_9ALTE</name>
<gene>
    <name evidence="6" type="ORF">GTH32_15225</name>
</gene>
<dbReference type="InterPro" id="IPR000847">
    <property type="entry name" value="LysR_HTH_N"/>
</dbReference>
<dbReference type="InterPro" id="IPR005119">
    <property type="entry name" value="LysR_subst-bd"/>
</dbReference>
<dbReference type="PANTHER" id="PTHR30126:SF99">
    <property type="entry name" value="TRANSCRIPTIONAL REGULATOR LYSR FAMILY"/>
    <property type="match status" value="1"/>
</dbReference>
<dbReference type="InterPro" id="IPR036388">
    <property type="entry name" value="WH-like_DNA-bd_sf"/>
</dbReference>
<dbReference type="AlphaFoldDB" id="A0A7X5LP43"/>
<feature type="domain" description="HTH lysR-type" evidence="5">
    <location>
        <begin position="2"/>
        <end position="59"/>
    </location>
</feature>
<dbReference type="InterPro" id="IPR036390">
    <property type="entry name" value="WH_DNA-bd_sf"/>
</dbReference>
<evidence type="ECO:0000313" key="7">
    <source>
        <dbReference type="Proteomes" id="UP000470213"/>
    </source>
</evidence>
<evidence type="ECO:0000256" key="3">
    <source>
        <dbReference type="ARBA" id="ARBA00023125"/>
    </source>
</evidence>
<dbReference type="Gene3D" id="1.10.10.10">
    <property type="entry name" value="Winged helix-like DNA-binding domain superfamily/Winged helix DNA-binding domain"/>
    <property type="match status" value="1"/>
</dbReference>